<dbReference type="AlphaFoldDB" id="A0A3N5Y4F6"/>
<keyword evidence="3" id="KW-1185">Reference proteome</keyword>
<evidence type="ECO:0000313" key="2">
    <source>
        <dbReference type="EMBL" id="RPJ64989.1"/>
    </source>
</evidence>
<dbReference type="NCBIfam" id="TIGR01444">
    <property type="entry name" value="fkbM_fam"/>
    <property type="match status" value="1"/>
</dbReference>
<reference evidence="2 3" key="1">
    <citation type="submission" date="2018-11" db="EMBL/GenBank/DDBJ databases">
        <authorList>
            <person name="Ye M.-Q."/>
            <person name="Du Z.-J."/>
        </authorList>
    </citation>
    <scope>NUCLEOTIDE SEQUENCE [LARGE SCALE GENOMIC DNA]</scope>
    <source>
        <strain evidence="2 3">U0105</strain>
    </source>
</reference>
<protein>
    <submittedName>
        <fullName evidence="2">FkbM family methyltransferase</fullName>
    </submittedName>
</protein>
<dbReference type="GO" id="GO:0008171">
    <property type="term" value="F:O-methyltransferase activity"/>
    <property type="evidence" value="ECO:0007669"/>
    <property type="project" value="TreeGrafter"/>
</dbReference>
<organism evidence="2 3">
    <name type="scientific">Alteromonas sediminis</name>
    <dbReference type="NCBI Taxonomy" id="2259342"/>
    <lineage>
        <taxon>Bacteria</taxon>
        <taxon>Pseudomonadati</taxon>
        <taxon>Pseudomonadota</taxon>
        <taxon>Gammaproteobacteria</taxon>
        <taxon>Alteromonadales</taxon>
        <taxon>Alteromonadaceae</taxon>
        <taxon>Alteromonas/Salinimonas group</taxon>
        <taxon>Alteromonas</taxon>
    </lineage>
</organism>
<name>A0A3N5Y4F6_9ALTE</name>
<accession>A0A3N5Y4F6</accession>
<dbReference type="OrthoDB" id="292760at2"/>
<sequence length="303" mass="34655">MNNAIMKDKFISSDLFKSFGIKICFCDIGASEGLGGPWKLLDEGIITTIGFEPDKKEYEKLVAKYPDSTYYNIGLWSEPCTRNYYLTQQDYYNDFKHGTSGMYPPNVPKISLNYGDIDKGRAVEKIVKVPCDALDNVLGNNPVIPDFVKMDTQGAEYEILKGARGLLSQNAPIVTLETWNEDIYKDVPLVHKVMALMDEYGYQLYKTAIAVGRFYATDKSVHCISRDSGHELFYVKKYDQMHMMTDEQLIKQIAILEVFGFRDYSVFLAKNLKIINEKTAAKILDNLYTNGQNMNQEYAKIRY</sequence>
<dbReference type="Gene3D" id="3.40.50.150">
    <property type="entry name" value="Vaccinia Virus protein VP39"/>
    <property type="match status" value="1"/>
</dbReference>
<gene>
    <name evidence="2" type="ORF">DRW07_16855</name>
</gene>
<dbReference type="InterPro" id="IPR053188">
    <property type="entry name" value="FkbM_Methyltransferase"/>
</dbReference>
<dbReference type="InterPro" id="IPR029063">
    <property type="entry name" value="SAM-dependent_MTases_sf"/>
</dbReference>
<dbReference type="PANTHER" id="PTHR36973:SF4">
    <property type="entry name" value="NODULATION PROTEIN"/>
    <property type="match status" value="1"/>
</dbReference>
<dbReference type="PANTHER" id="PTHR36973">
    <property type="entry name" value="SLL1456 PROTEIN-RELATED"/>
    <property type="match status" value="1"/>
</dbReference>
<dbReference type="Pfam" id="PF05050">
    <property type="entry name" value="Methyltransf_21"/>
    <property type="match status" value="1"/>
</dbReference>
<dbReference type="InterPro" id="IPR006342">
    <property type="entry name" value="FkbM_mtfrase"/>
</dbReference>
<feature type="domain" description="Methyltransferase FkbM" evidence="1">
    <location>
        <begin position="42"/>
        <end position="204"/>
    </location>
</feature>
<dbReference type="GO" id="GO:0032259">
    <property type="term" value="P:methylation"/>
    <property type="evidence" value="ECO:0007669"/>
    <property type="project" value="UniProtKB-KW"/>
</dbReference>
<evidence type="ECO:0000259" key="1">
    <source>
        <dbReference type="Pfam" id="PF05050"/>
    </source>
</evidence>
<dbReference type="Proteomes" id="UP000275281">
    <property type="component" value="Unassembled WGS sequence"/>
</dbReference>
<proteinExistence type="predicted"/>
<evidence type="ECO:0000313" key="3">
    <source>
        <dbReference type="Proteomes" id="UP000275281"/>
    </source>
</evidence>
<dbReference type="SUPFAM" id="SSF53335">
    <property type="entry name" value="S-adenosyl-L-methionine-dependent methyltransferases"/>
    <property type="match status" value="1"/>
</dbReference>
<dbReference type="EMBL" id="RPOK01000006">
    <property type="protein sequence ID" value="RPJ64989.1"/>
    <property type="molecule type" value="Genomic_DNA"/>
</dbReference>
<keyword evidence="2" id="KW-0489">Methyltransferase</keyword>
<comment type="caution">
    <text evidence="2">The sequence shown here is derived from an EMBL/GenBank/DDBJ whole genome shotgun (WGS) entry which is preliminary data.</text>
</comment>
<keyword evidence="2" id="KW-0808">Transferase</keyword>